<name>A0ABU3SVG0_9ALTE</name>
<evidence type="ECO:0000313" key="8">
    <source>
        <dbReference type="Proteomes" id="UP001247805"/>
    </source>
</evidence>
<dbReference type="GO" id="GO:0016853">
    <property type="term" value="F:isomerase activity"/>
    <property type="evidence" value="ECO:0007669"/>
    <property type="project" value="UniProtKB-KW"/>
</dbReference>
<keyword evidence="6" id="KW-0732">Signal</keyword>
<comment type="pathway">
    <text evidence="1 5">Carbohydrate metabolism; hexose metabolism.</text>
</comment>
<keyword evidence="4 5" id="KW-0119">Carbohydrate metabolism</keyword>
<dbReference type="EMBL" id="JAWDIO010000002">
    <property type="protein sequence ID" value="MDU0354010.1"/>
    <property type="molecule type" value="Genomic_DNA"/>
</dbReference>
<evidence type="ECO:0000256" key="3">
    <source>
        <dbReference type="ARBA" id="ARBA00023235"/>
    </source>
</evidence>
<evidence type="ECO:0000256" key="5">
    <source>
        <dbReference type="PIRNR" id="PIRNR005096"/>
    </source>
</evidence>
<proteinExistence type="inferred from homology"/>
<dbReference type="CDD" id="cd09019">
    <property type="entry name" value="galactose_mutarotase_like"/>
    <property type="match status" value="1"/>
</dbReference>
<reference evidence="7 8" key="1">
    <citation type="submission" date="2023-10" db="EMBL/GenBank/DDBJ databases">
        <title>Glaciecola aquimarina strain GGW-M5 nov., isolated from a coastal seawater.</title>
        <authorList>
            <person name="Bayburt H."/>
            <person name="Kim J.M."/>
            <person name="Choi B.J."/>
            <person name="Jeon C.O."/>
        </authorList>
    </citation>
    <scope>NUCLEOTIDE SEQUENCE [LARGE SCALE GENOMIC DNA]</scope>
    <source>
        <strain evidence="7 8">KCTC 32108</strain>
    </source>
</reference>
<dbReference type="Pfam" id="PF01263">
    <property type="entry name" value="Aldose_epim"/>
    <property type="match status" value="1"/>
</dbReference>
<dbReference type="InterPro" id="IPR047215">
    <property type="entry name" value="Galactose_mutarotase-like"/>
</dbReference>
<dbReference type="PROSITE" id="PS51257">
    <property type="entry name" value="PROKAR_LIPOPROTEIN"/>
    <property type="match status" value="1"/>
</dbReference>
<keyword evidence="8" id="KW-1185">Reference proteome</keyword>
<accession>A0ABU3SVG0</accession>
<dbReference type="PANTHER" id="PTHR10091:SF0">
    <property type="entry name" value="GALACTOSE MUTAROTASE"/>
    <property type="match status" value="1"/>
</dbReference>
<comment type="similarity">
    <text evidence="2 5">Belongs to the aldose epimerase family.</text>
</comment>
<gene>
    <name evidence="7" type="ORF">RS130_08755</name>
</gene>
<evidence type="ECO:0000256" key="1">
    <source>
        <dbReference type="ARBA" id="ARBA00005028"/>
    </source>
</evidence>
<sequence>MMKTKVKTWIGLVLVIGSACSNVTSNQPQAVEKPSVSVFDYGVLSSGKKVEQYRLVANNIKLNVITYGGIITHLEVPDKNGVFADVVLGFDELSSYEHRNRFFGAIIGRYANRISHGKALIDGTEYQLSTNRKPHQIHGGYQGFDKVVWQAKSAVSANSASLILTYTSADQEEGYPGTLNAEVTYQIFNSGKLAVTFKANTDKATVFNPTQHSYFNLSGTGDTVLGHRLTLHAKQMVELDDDGIPTGQLLAVKNTALDFLTPKKIGQDINSQNKQIIIGKGYDHYFKAKHTRGELTEIAQLYEPVSGRKLTVSTTEMGVQLYSANYLDESVIGKNGVAYHAQQGVCLETGQMPNAPAEPAFKTLLVKPEQPFSSTTEFVFTQH</sequence>
<dbReference type="InterPro" id="IPR008183">
    <property type="entry name" value="Aldose_1/G6P_1-epimerase"/>
</dbReference>
<feature type="signal peptide" evidence="6">
    <location>
        <begin position="1"/>
        <end position="21"/>
    </location>
</feature>
<dbReference type="Gene3D" id="2.70.98.10">
    <property type="match status" value="1"/>
</dbReference>
<dbReference type="NCBIfam" id="NF008277">
    <property type="entry name" value="PRK11055.1"/>
    <property type="match status" value="1"/>
</dbReference>
<comment type="catalytic activity">
    <reaction evidence="5">
        <text>alpha-D-glucose = beta-D-glucose</text>
        <dbReference type="Rhea" id="RHEA:10264"/>
        <dbReference type="ChEBI" id="CHEBI:15903"/>
        <dbReference type="ChEBI" id="CHEBI:17925"/>
        <dbReference type="EC" id="5.1.3.3"/>
    </reaction>
</comment>
<dbReference type="InterPro" id="IPR015443">
    <property type="entry name" value="Aldose_1-epimerase"/>
</dbReference>
<keyword evidence="3 5" id="KW-0413">Isomerase</keyword>
<dbReference type="PIRSF" id="PIRSF005096">
    <property type="entry name" value="GALM"/>
    <property type="match status" value="1"/>
</dbReference>
<comment type="caution">
    <text evidence="7">The sequence shown here is derived from an EMBL/GenBank/DDBJ whole genome shotgun (WGS) entry which is preliminary data.</text>
</comment>
<feature type="chain" id="PRO_5045450801" description="Aldose 1-epimerase" evidence="6">
    <location>
        <begin position="22"/>
        <end position="383"/>
    </location>
</feature>
<dbReference type="SUPFAM" id="SSF74650">
    <property type="entry name" value="Galactose mutarotase-like"/>
    <property type="match status" value="1"/>
</dbReference>
<evidence type="ECO:0000313" key="7">
    <source>
        <dbReference type="EMBL" id="MDU0354010.1"/>
    </source>
</evidence>
<organism evidence="7 8">
    <name type="scientific">Paraglaciecola aquimarina</name>
    <dbReference type="NCBI Taxonomy" id="1235557"/>
    <lineage>
        <taxon>Bacteria</taxon>
        <taxon>Pseudomonadati</taxon>
        <taxon>Pseudomonadota</taxon>
        <taxon>Gammaproteobacteria</taxon>
        <taxon>Alteromonadales</taxon>
        <taxon>Alteromonadaceae</taxon>
        <taxon>Paraglaciecola</taxon>
    </lineage>
</organism>
<protein>
    <recommendedName>
        <fullName evidence="5">Aldose 1-epimerase</fullName>
        <ecNumber evidence="5">5.1.3.3</ecNumber>
    </recommendedName>
</protein>
<dbReference type="InterPro" id="IPR014718">
    <property type="entry name" value="GH-type_carb-bd"/>
</dbReference>
<evidence type="ECO:0000256" key="6">
    <source>
        <dbReference type="SAM" id="SignalP"/>
    </source>
</evidence>
<dbReference type="InterPro" id="IPR011013">
    <property type="entry name" value="Gal_mutarotase_sf_dom"/>
</dbReference>
<dbReference type="Proteomes" id="UP001247805">
    <property type="component" value="Unassembled WGS sequence"/>
</dbReference>
<dbReference type="RefSeq" id="WP_316025640.1">
    <property type="nucleotide sequence ID" value="NZ_JAWDIO010000002.1"/>
</dbReference>
<evidence type="ECO:0000256" key="2">
    <source>
        <dbReference type="ARBA" id="ARBA00006206"/>
    </source>
</evidence>
<dbReference type="PANTHER" id="PTHR10091">
    <property type="entry name" value="ALDOSE-1-EPIMERASE"/>
    <property type="match status" value="1"/>
</dbReference>
<evidence type="ECO:0000256" key="4">
    <source>
        <dbReference type="ARBA" id="ARBA00023277"/>
    </source>
</evidence>
<dbReference type="EC" id="5.1.3.3" evidence="5"/>